<dbReference type="GO" id="GO:0008184">
    <property type="term" value="F:glycogen phosphorylase activity"/>
    <property type="evidence" value="ECO:0007669"/>
    <property type="project" value="InterPro"/>
</dbReference>
<evidence type="ECO:0000256" key="7">
    <source>
        <dbReference type="ARBA" id="ARBA00022898"/>
    </source>
</evidence>
<dbReference type="PIRSF" id="PIRSF000460">
    <property type="entry name" value="Pprylas_GlgP"/>
    <property type="match status" value="1"/>
</dbReference>
<keyword evidence="4" id="KW-0321">Glycogen metabolism</keyword>
<keyword evidence="7 9" id="KW-0663">Pyridoxal phosphate</keyword>
<dbReference type="PROSITE" id="PS00102">
    <property type="entry name" value="PHOSPHORYLASE"/>
    <property type="match status" value="1"/>
</dbReference>
<organism evidence="12 13">
    <name type="scientific">Rotaria sordida</name>
    <dbReference type="NCBI Taxonomy" id="392033"/>
    <lineage>
        <taxon>Eukaryota</taxon>
        <taxon>Metazoa</taxon>
        <taxon>Spiralia</taxon>
        <taxon>Gnathifera</taxon>
        <taxon>Rotifera</taxon>
        <taxon>Eurotatoria</taxon>
        <taxon>Bdelloidea</taxon>
        <taxon>Philodinida</taxon>
        <taxon>Philodinidae</taxon>
        <taxon>Rotaria</taxon>
    </lineage>
</organism>
<comment type="similarity">
    <text evidence="2 10">Belongs to the glycogen phosphorylase family.</text>
</comment>
<keyword evidence="5 10" id="KW-0328">Glycosyltransferase</keyword>
<protein>
    <recommendedName>
        <fullName evidence="10">Alpha-1,4 glucan phosphorylase</fullName>
        <ecNumber evidence="10">2.4.1.1</ecNumber>
    </recommendedName>
</protein>
<evidence type="ECO:0000256" key="9">
    <source>
        <dbReference type="PIRSR" id="PIRSR000460-1"/>
    </source>
</evidence>
<sequence length="872" mass="100435">MSKSTSKTPLTDKDRRKQISIRGLPILENVASVKKTFNRHLHFTIVKDRNVATNRDYFLSTAYTVRDHLVGRWIRTQQHYYETDPKRVYYLSLEYYMGRSLSNIMINLGIESELDEALYEFGLSIEELEELEEDAGLGNGGLGRLAACFLDSMATLGIAGYGYGLRYEYGIFQQTIKDGFQCEEPDDWLRYGNPWEIPRPEYQIPVNLYGRVVDQNGKPKWVDTKVIMAMPYDTPIPGFNNNVVNTLRLWSAKAAQKFNFQFFNDGDYLNAVSDQSLAENITRVLYPNDNYMQGKELRLKQEYFLVAATLSDIIRRYKHSRFGTSTTTRDDFSTFPEKVAIQLNDTHPALTIAELMRLFVDIEGMPWDRAWDLTKRSCAYTNHTLMPEAVERWSVGLLQHVLPRHLQIMYDINLRHLQEVAARYPGDGDRLRALSIVEEGDEKRVNMAYLAIVGSHAVNGVAKIHSDLLKTTLFKSFYELTPEKFQNKTNGITPRRWLVLSNPNLSDAIAEKIGEDWITNLGQLQRLREFINDEMFVRDIQRVKQENKERLAEWLLKTQKQKINPMSIYDMQVKRIHEYKRQLLNILHIITFYNRIRANPNERYVPRTVMIGGKAAPGYHMAKKIIKLVNSVGKIVNNDPIIGDRLKVVFLENYRVTLAEQIIPAADLSEQISLAGMEASGTSNMKFMLNGSLTICTLDGANVEMAEEVGDENIFIFGMTVEEVEKRHREGYRAREFYDNNIELRQALDQIRNGYFSPENPELFHDVVNSLLCDHGDNYMLLADYESYIKCQERVNELFKDQIAWTKKSILNIAASGKFSSDRTIAEYAREIWGVQPRPQPLPNPHEGRPGTKHEGEATHGSSQSLAEPEKY</sequence>
<gene>
    <name evidence="12" type="ORF">JXQ802_LOCUS24709</name>
</gene>
<feature type="region of interest" description="Disordered" evidence="11">
    <location>
        <begin position="834"/>
        <end position="872"/>
    </location>
</feature>
<evidence type="ECO:0000256" key="11">
    <source>
        <dbReference type="SAM" id="MobiDB-lite"/>
    </source>
</evidence>
<reference evidence="12" key="1">
    <citation type="submission" date="2021-02" db="EMBL/GenBank/DDBJ databases">
        <authorList>
            <person name="Nowell W R."/>
        </authorList>
    </citation>
    <scope>NUCLEOTIDE SEQUENCE</scope>
</reference>
<dbReference type="InterPro" id="IPR000811">
    <property type="entry name" value="Glyco_trans_35"/>
</dbReference>
<dbReference type="Gene3D" id="3.40.50.2000">
    <property type="entry name" value="Glycogen Phosphorylase B"/>
    <property type="match status" value="2"/>
</dbReference>
<name>A0A814WWM3_9BILA</name>
<comment type="catalytic activity">
    <reaction evidence="10">
        <text>[(1-&gt;4)-alpha-D-glucosyl](n) + phosphate = [(1-&gt;4)-alpha-D-glucosyl](n-1) + alpha-D-glucose 1-phosphate</text>
        <dbReference type="Rhea" id="RHEA:41732"/>
        <dbReference type="Rhea" id="RHEA-COMP:9584"/>
        <dbReference type="Rhea" id="RHEA-COMP:9586"/>
        <dbReference type="ChEBI" id="CHEBI:15444"/>
        <dbReference type="ChEBI" id="CHEBI:43474"/>
        <dbReference type="ChEBI" id="CHEBI:58601"/>
        <dbReference type="EC" id="2.4.1.1"/>
    </reaction>
</comment>
<keyword evidence="3" id="KW-0597">Phosphoprotein</keyword>
<dbReference type="EMBL" id="CAJNOL010000811">
    <property type="protein sequence ID" value="CAF1206485.1"/>
    <property type="molecule type" value="Genomic_DNA"/>
</dbReference>
<dbReference type="Pfam" id="PF00343">
    <property type="entry name" value="Phosphorylase"/>
    <property type="match status" value="1"/>
</dbReference>
<dbReference type="PANTHER" id="PTHR11468:SF13">
    <property type="entry name" value="GLYCOGEN PHOSPHORYLASE"/>
    <property type="match status" value="1"/>
</dbReference>
<dbReference type="FunFam" id="3.40.50.2000:FF:000149">
    <property type="entry name" value="Glycogen phosphorylase, muscle form"/>
    <property type="match status" value="1"/>
</dbReference>
<evidence type="ECO:0000256" key="3">
    <source>
        <dbReference type="ARBA" id="ARBA00022553"/>
    </source>
</evidence>
<evidence type="ECO:0000256" key="10">
    <source>
        <dbReference type="RuleBase" id="RU000587"/>
    </source>
</evidence>
<evidence type="ECO:0000313" key="13">
    <source>
        <dbReference type="Proteomes" id="UP000663870"/>
    </source>
</evidence>
<dbReference type="InterPro" id="IPR011833">
    <property type="entry name" value="Glycg_phsphrylas"/>
</dbReference>
<evidence type="ECO:0000256" key="2">
    <source>
        <dbReference type="ARBA" id="ARBA00006047"/>
    </source>
</evidence>
<dbReference type="GO" id="GO:0030170">
    <property type="term" value="F:pyridoxal phosphate binding"/>
    <property type="evidence" value="ECO:0007669"/>
    <property type="project" value="InterPro"/>
</dbReference>
<feature type="modified residue" description="N6-(pyridoxal phosphate)lysine" evidence="9">
    <location>
        <position position="686"/>
    </location>
</feature>
<dbReference type="Proteomes" id="UP000663870">
    <property type="component" value="Unassembled WGS sequence"/>
</dbReference>
<dbReference type="GO" id="GO:0005737">
    <property type="term" value="C:cytoplasm"/>
    <property type="evidence" value="ECO:0007669"/>
    <property type="project" value="TreeGrafter"/>
</dbReference>
<keyword evidence="8 10" id="KW-0119">Carbohydrate metabolism</keyword>
<evidence type="ECO:0000256" key="5">
    <source>
        <dbReference type="ARBA" id="ARBA00022676"/>
    </source>
</evidence>
<dbReference type="NCBIfam" id="TIGR02093">
    <property type="entry name" value="P_ylase"/>
    <property type="match status" value="1"/>
</dbReference>
<dbReference type="CDD" id="cd04300">
    <property type="entry name" value="GT35_Glycogen_Phosphorylase"/>
    <property type="match status" value="1"/>
</dbReference>
<dbReference type="EC" id="2.4.1.1" evidence="10"/>
<dbReference type="GO" id="GO:0005980">
    <property type="term" value="P:glycogen catabolic process"/>
    <property type="evidence" value="ECO:0007669"/>
    <property type="project" value="TreeGrafter"/>
</dbReference>
<evidence type="ECO:0000256" key="4">
    <source>
        <dbReference type="ARBA" id="ARBA00022600"/>
    </source>
</evidence>
<keyword evidence="13" id="KW-1185">Reference proteome</keyword>
<keyword evidence="6 10" id="KW-0808">Transferase</keyword>
<dbReference type="AlphaFoldDB" id="A0A814WWM3"/>
<accession>A0A814WWM3</accession>
<proteinExistence type="inferred from homology"/>
<dbReference type="InterPro" id="IPR035090">
    <property type="entry name" value="Pyridoxal_P_attach_site"/>
</dbReference>
<evidence type="ECO:0000256" key="8">
    <source>
        <dbReference type="ARBA" id="ARBA00023277"/>
    </source>
</evidence>
<evidence type="ECO:0000313" key="12">
    <source>
        <dbReference type="EMBL" id="CAF1206485.1"/>
    </source>
</evidence>
<dbReference type="SUPFAM" id="SSF53756">
    <property type="entry name" value="UDP-Glycosyltransferase/glycogen phosphorylase"/>
    <property type="match status" value="1"/>
</dbReference>
<feature type="compositionally biased region" description="Basic and acidic residues" evidence="11">
    <location>
        <begin position="846"/>
        <end position="858"/>
    </location>
</feature>
<evidence type="ECO:0000256" key="1">
    <source>
        <dbReference type="ARBA" id="ARBA00001933"/>
    </source>
</evidence>
<comment type="function">
    <text evidence="10">Allosteric enzyme that catalyzes the rate-limiting step in glycogen catabolism, the phosphorolytic cleavage of glycogen to produce glucose-1-phosphate, and plays a central role in maintaining cellular and organismal glucose homeostasis.</text>
</comment>
<dbReference type="PANTHER" id="PTHR11468">
    <property type="entry name" value="GLYCOGEN PHOSPHORYLASE"/>
    <property type="match status" value="1"/>
</dbReference>
<dbReference type="FunFam" id="3.40.50.2000:FF:000005">
    <property type="entry name" value="Alpha-1,4 glucan phosphorylase"/>
    <property type="match status" value="1"/>
</dbReference>
<evidence type="ECO:0000256" key="6">
    <source>
        <dbReference type="ARBA" id="ARBA00022679"/>
    </source>
</evidence>
<comment type="cofactor">
    <cofactor evidence="1 10">
        <name>pyridoxal 5'-phosphate</name>
        <dbReference type="ChEBI" id="CHEBI:597326"/>
    </cofactor>
</comment>
<dbReference type="FunFam" id="3.40.50.2000:FF:000197">
    <property type="entry name" value="Alpha-1,4 glucan phosphorylase"/>
    <property type="match status" value="1"/>
</dbReference>
<comment type="caution">
    <text evidence="12">The sequence shown here is derived from an EMBL/GenBank/DDBJ whole genome shotgun (WGS) entry which is preliminary data.</text>
</comment>